<gene>
    <name evidence="2" type="ORF">THAOC_14747</name>
</gene>
<feature type="region of interest" description="Disordered" evidence="1">
    <location>
        <begin position="127"/>
        <end position="157"/>
    </location>
</feature>
<proteinExistence type="predicted"/>
<feature type="region of interest" description="Disordered" evidence="1">
    <location>
        <begin position="40"/>
        <end position="72"/>
    </location>
</feature>
<organism evidence="2 3">
    <name type="scientific">Thalassiosira oceanica</name>
    <name type="common">Marine diatom</name>
    <dbReference type="NCBI Taxonomy" id="159749"/>
    <lineage>
        <taxon>Eukaryota</taxon>
        <taxon>Sar</taxon>
        <taxon>Stramenopiles</taxon>
        <taxon>Ochrophyta</taxon>
        <taxon>Bacillariophyta</taxon>
        <taxon>Coscinodiscophyceae</taxon>
        <taxon>Thalassiosirophycidae</taxon>
        <taxon>Thalassiosirales</taxon>
        <taxon>Thalassiosiraceae</taxon>
        <taxon>Thalassiosira</taxon>
    </lineage>
</organism>
<dbReference type="AlphaFoldDB" id="K0SU20"/>
<keyword evidence="3" id="KW-1185">Reference proteome</keyword>
<comment type="caution">
    <text evidence="2">The sequence shown here is derived from an EMBL/GenBank/DDBJ whole genome shotgun (WGS) entry which is preliminary data.</text>
</comment>
<dbReference type="EMBL" id="AGNL01017177">
    <property type="protein sequence ID" value="EJK64511.1"/>
    <property type="molecule type" value="Genomic_DNA"/>
</dbReference>
<accession>K0SU20</accession>
<protein>
    <submittedName>
        <fullName evidence="2">Uncharacterized protein</fullName>
    </submittedName>
</protein>
<feature type="non-terminal residue" evidence="2">
    <location>
        <position position="247"/>
    </location>
</feature>
<reference evidence="2 3" key="1">
    <citation type="journal article" date="2012" name="Genome Biol.">
        <title>Genome and low-iron response of an oceanic diatom adapted to chronic iron limitation.</title>
        <authorList>
            <person name="Lommer M."/>
            <person name="Specht M."/>
            <person name="Roy A.S."/>
            <person name="Kraemer L."/>
            <person name="Andreson R."/>
            <person name="Gutowska M.A."/>
            <person name="Wolf J."/>
            <person name="Bergner S.V."/>
            <person name="Schilhabel M.B."/>
            <person name="Klostermeier U.C."/>
            <person name="Beiko R.G."/>
            <person name="Rosenstiel P."/>
            <person name="Hippler M."/>
            <person name="Laroche J."/>
        </authorList>
    </citation>
    <scope>NUCLEOTIDE SEQUENCE [LARGE SCALE GENOMIC DNA]</scope>
    <source>
        <strain evidence="2 3">CCMP1005</strain>
    </source>
</reference>
<feature type="compositionally biased region" description="Low complexity" evidence="1">
    <location>
        <begin position="146"/>
        <end position="157"/>
    </location>
</feature>
<sequence length="247" mass="26911">MDGSLARFQSSIGMLRTFLDHLLKGRSKWAAGKFRSSTGILPGGDMMVGPRSTNSSISAKDEDKRAPQLDSAHRTTPETMLFGFLRIDMPKSVCRSDTAYPEISPILQPGTPQIKRVYSAMEPFQASRPVHSQLPSRSIPRGSGKTTWEPTPTSTSTATPCFHAEISGSEPPGTPQIQQVYGAMNPLLAYTLALMHLPAFHIPRASGKTTWEPVSTSTPTATPCFRAEISGFEPPDTPHTPQIQQVY</sequence>
<dbReference type="Proteomes" id="UP000266841">
    <property type="component" value="Unassembled WGS sequence"/>
</dbReference>
<name>K0SU20_THAOC</name>
<feature type="compositionally biased region" description="Basic and acidic residues" evidence="1">
    <location>
        <begin position="59"/>
        <end position="72"/>
    </location>
</feature>
<evidence type="ECO:0000256" key="1">
    <source>
        <dbReference type="SAM" id="MobiDB-lite"/>
    </source>
</evidence>
<evidence type="ECO:0000313" key="2">
    <source>
        <dbReference type="EMBL" id="EJK64511.1"/>
    </source>
</evidence>
<evidence type="ECO:0000313" key="3">
    <source>
        <dbReference type="Proteomes" id="UP000266841"/>
    </source>
</evidence>